<keyword evidence="4 7" id="KW-0812">Transmembrane</keyword>
<dbReference type="Pfam" id="PF09335">
    <property type="entry name" value="VTT_dom"/>
    <property type="match status" value="1"/>
</dbReference>
<evidence type="ECO:0000313" key="9">
    <source>
        <dbReference type="EMBL" id="HIV62237.1"/>
    </source>
</evidence>
<dbReference type="Proteomes" id="UP000886808">
    <property type="component" value="Unassembled WGS sequence"/>
</dbReference>
<accession>A0A9D1PHS9</accession>
<gene>
    <name evidence="9" type="ORF">H9746_05305</name>
</gene>
<comment type="subcellular location">
    <subcellularLocation>
        <location evidence="1">Cell membrane</location>
        <topology evidence="1">Multi-pass membrane protein</topology>
    </subcellularLocation>
</comment>
<evidence type="ECO:0000256" key="2">
    <source>
        <dbReference type="ARBA" id="ARBA00010792"/>
    </source>
</evidence>
<evidence type="ECO:0000259" key="8">
    <source>
        <dbReference type="Pfam" id="PF09335"/>
    </source>
</evidence>
<feature type="transmembrane region" description="Helical" evidence="7">
    <location>
        <begin position="53"/>
        <end position="79"/>
    </location>
</feature>
<dbReference type="GO" id="GO:0005886">
    <property type="term" value="C:plasma membrane"/>
    <property type="evidence" value="ECO:0007669"/>
    <property type="project" value="UniProtKB-SubCell"/>
</dbReference>
<keyword evidence="5 7" id="KW-1133">Transmembrane helix</keyword>
<evidence type="ECO:0000256" key="3">
    <source>
        <dbReference type="ARBA" id="ARBA00022475"/>
    </source>
</evidence>
<evidence type="ECO:0000256" key="4">
    <source>
        <dbReference type="ARBA" id="ARBA00022692"/>
    </source>
</evidence>
<dbReference type="AlphaFoldDB" id="A0A9D1PHS9"/>
<organism evidence="9 10">
    <name type="scientific">Candidatus Butyricicoccus avistercoris</name>
    <dbReference type="NCBI Taxonomy" id="2838518"/>
    <lineage>
        <taxon>Bacteria</taxon>
        <taxon>Bacillati</taxon>
        <taxon>Bacillota</taxon>
        <taxon>Clostridia</taxon>
        <taxon>Eubacteriales</taxon>
        <taxon>Butyricicoccaceae</taxon>
        <taxon>Butyricicoccus</taxon>
    </lineage>
</organism>
<sequence length="175" mass="19253">MDSIQNVIRLFEQYGLPMMAAVFFCEYLNLPGFPAGIIMPAVGVLIAQSGHNLILCIFVSVLAGLIGSIVMYGICYFGGAPLLNKFFGKSKKFHDFVNQCHKRLEHGGGKALMICRLIPMLRTIVSIPAGLLQMDIREYIIYSSIGITIWNTVLICLGYFFSEAFLSGAFGVLIS</sequence>
<keyword evidence="6 7" id="KW-0472">Membrane</keyword>
<name>A0A9D1PHS9_9FIRM</name>
<dbReference type="PANTHER" id="PTHR42709:SF6">
    <property type="entry name" value="UNDECAPRENYL PHOSPHATE TRANSPORTER A"/>
    <property type="match status" value="1"/>
</dbReference>
<comment type="similarity">
    <text evidence="2">Belongs to the DedA family.</text>
</comment>
<reference evidence="9" key="1">
    <citation type="journal article" date="2021" name="PeerJ">
        <title>Extensive microbial diversity within the chicken gut microbiome revealed by metagenomics and culture.</title>
        <authorList>
            <person name="Gilroy R."/>
            <person name="Ravi A."/>
            <person name="Getino M."/>
            <person name="Pursley I."/>
            <person name="Horton D.L."/>
            <person name="Alikhan N.F."/>
            <person name="Baker D."/>
            <person name="Gharbi K."/>
            <person name="Hall N."/>
            <person name="Watson M."/>
            <person name="Adriaenssens E.M."/>
            <person name="Foster-Nyarko E."/>
            <person name="Jarju S."/>
            <person name="Secka A."/>
            <person name="Antonio M."/>
            <person name="Oren A."/>
            <person name="Chaudhuri R.R."/>
            <person name="La Ragione R."/>
            <person name="Hildebrand F."/>
            <person name="Pallen M.J."/>
        </authorList>
    </citation>
    <scope>NUCLEOTIDE SEQUENCE</scope>
    <source>
        <strain evidence="9">CHK193-4272</strain>
    </source>
</reference>
<proteinExistence type="inferred from homology"/>
<dbReference type="InterPro" id="IPR051311">
    <property type="entry name" value="DedA_domain"/>
</dbReference>
<dbReference type="EMBL" id="DXIE01000032">
    <property type="protein sequence ID" value="HIV62237.1"/>
    <property type="molecule type" value="Genomic_DNA"/>
</dbReference>
<feature type="transmembrane region" description="Helical" evidence="7">
    <location>
        <begin position="139"/>
        <end position="161"/>
    </location>
</feature>
<keyword evidence="3" id="KW-1003">Cell membrane</keyword>
<reference evidence="9" key="2">
    <citation type="submission" date="2021-04" db="EMBL/GenBank/DDBJ databases">
        <authorList>
            <person name="Gilroy R."/>
        </authorList>
    </citation>
    <scope>NUCLEOTIDE SEQUENCE</scope>
    <source>
        <strain evidence="9">CHK193-4272</strain>
    </source>
</reference>
<comment type="caution">
    <text evidence="9">The sequence shown here is derived from an EMBL/GenBank/DDBJ whole genome shotgun (WGS) entry which is preliminary data.</text>
</comment>
<evidence type="ECO:0000256" key="1">
    <source>
        <dbReference type="ARBA" id="ARBA00004651"/>
    </source>
</evidence>
<dbReference type="PANTHER" id="PTHR42709">
    <property type="entry name" value="ALKALINE PHOSPHATASE LIKE PROTEIN"/>
    <property type="match status" value="1"/>
</dbReference>
<evidence type="ECO:0000256" key="6">
    <source>
        <dbReference type="ARBA" id="ARBA00023136"/>
    </source>
</evidence>
<dbReference type="InterPro" id="IPR032816">
    <property type="entry name" value="VTT_dom"/>
</dbReference>
<protein>
    <submittedName>
        <fullName evidence="9">DedA family protein</fullName>
    </submittedName>
</protein>
<feature type="transmembrane region" description="Helical" evidence="7">
    <location>
        <begin position="20"/>
        <end position="46"/>
    </location>
</feature>
<evidence type="ECO:0000256" key="7">
    <source>
        <dbReference type="SAM" id="Phobius"/>
    </source>
</evidence>
<evidence type="ECO:0000313" key="10">
    <source>
        <dbReference type="Proteomes" id="UP000886808"/>
    </source>
</evidence>
<evidence type="ECO:0000256" key="5">
    <source>
        <dbReference type="ARBA" id="ARBA00022989"/>
    </source>
</evidence>
<feature type="domain" description="VTT" evidence="8">
    <location>
        <begin position="33"/>
        <end position="159"/>
    </location>
</feature>